<dbReference type="AlphaFoldDB" id="A0A2P4EU21"/>
<evidence type="ECO:0000313" key="2">
    <source>
        <dbReference type="EMBL" id="POB02941.1"/>
    </source>
</evidence>
<evidence type="ECO:0000259" key="1">
    <source>
        <dbReference type="Pfam" id="PF13503"/>
    </source>
</evidence>
<dbReference type="Proteomes" id="UP000243451">
    <property type="component" value="Unassembled WGS sequence"/>
</dbReference>
<comment type="caution">
    <text evidence="2">The sequence shown here is derived from an EMBL/GenBank/DDBJ whole genome shotgun (WGS) entry which is preliminary data.</text>
</comment>
<name>A0A2P4EU21_9GAMM</name>
<feature type="domain" description="DUF4123" evidence="1">
    <location>
        <begin position="43"/>
        <end position="162"/>
    </location>
</feature>
<reference evidence="2 3" key="1">
    <citation type="submission" date="2018-01" db="EMBL/GenBank/DDBJ databases">
        <title>Draft genome of the type strain Pseudomonas oceani DSM 100277 isolated from the deep water in Okinawa trough, northwestern Pacific Ocean.</title>
        <authorList>
            <person name="Gomila M."/>
            <person name="Mulet M."/>
            <person name="Garcia-Valdes E."/>
            <person name="Lalucat J."/>
        </authorList>
    </citation>
    <scope>NUCLEOTIDE SEQUENCE [LARGE SCALE GENOMIC DNA]</scope>
    <source>
        <strain evidence="2 3">DSM 100277</strain>
    </source>
</reference>
<gene>
    <name evidence="2" type="ORF">C1949_11180</name>
</gene>
<proteinExistence type="predicted"/>
<protein>
    <recommendedName>
        <fullName evidence="1">DUF4123 domain-containing protein</fullName>
    </recommendedName>
</protein>
<dbReference type="Pfam" id="PF13503">
    <property type="entry name" value="DUF4123"/>
    <property type="match status" value="1"/>
</dbReference>
<dbReference type="OrthoDB" id="5905401at2"/>
<organism evidence="2 3">
    <name type="scientific">Halopseudomonas oceani</name>
    <dbReference type="NCBI Taxonomy" id="1708783"/>
    <lineage>
        <taxon>Bacteria</taxon>
        <taxon>Pseudomonadati</taxon>
        <taxon>Pseudomonadota</taxon>
        <taxon>Gammaproteobacteria</taxon>
        <taxon>Pseudomonadales</taxon>
        <taxon>Pseudomonadaceae</taxon>
        <taxon>Halopseudomonas</taxon>
    </lineage>
</organism>
<evidence type="ECO:0000313" key="3">
    <source>
        <dbReference type="Proteomes" id="UP000243451"/>
    </source>
</evidence>
<dbReference type="EMBL" id="PPSK01000010">
    <property type="protein sequence ID" value="POB02941.1"/>
    <property type="molecule type" value="Genomic_DNA"/>
</dbReference>
<accession>A0A2P4EU21</accession>
<keyword evidence="3" id="KW-1185">Reference proteome</keyword>
<sequence length="332" mass="37096">MDRTVRNTDVRPIYRSTACSVPGQHRPSAQCANSGYQDMMRRYLLIDGARYPDALARLYERNEVLEVEPLYFDTPWHGAADLGPLLVSADPASGLFLEFETDVALHSSAAELSSHLGLNAVAIHLRRFNHVSDVTGGETLLRYADPLVAWFWLHSYDADTLRAVMGPITRWRIAAPSSALLPQQPSCWHDFSPAPRATENALPVLPLGHPQLSALQQAYQHQLKERLYCWLQKNRKTALAAIPKHALDAWFDARLADAEAFGLSTERSIAVWCDLSLRDGSDFAVAPQGAFQRGLAQVKQQPPQTPDQQLQHYYRNCVCAIARNAENHDHPA</sequence>
<dbReference type="InterPro" id="IPR025391">
    <property type="entry name" value="DUF4123"/>
</dbReference>